<proteinExistence type="predicted"/>
<dbReference type="Proteomes" id="UP000305836">
    <property type="component" value="Unassembled WGS sequence"/>
</dbReference>
<keyword evidence="1" id="KW-0175">Coiled coil</keyword>
<dbReference type="AlphaFoldDB" id="A0A4U3M106"/>
<sequence length="565" mass="61900">MSELQVVRGEMQPWTDHTTPRPALAALLTDVVPANRRTLILGPHAPQQIESVLAHSADVTILVRSVADAQQLGEDFGPCLQVIAGALDGLEVEPYDVIIATDGLDRVLGYDSADLSWTERLAALSRLATADAVVVLALENEFSLLNLLDSRPAHERHGDDEWRPLHDDPTRPVSVDQLKAALPWRAEVYADFASRTFIRADVAGSARPGELPTRLAIGALESVDVPLLSPPNEGVDTAARAGLLASVPTGWLAIFGAQPSHDIYTQTAQAVLTADEDLTGWSTTSTIGPATPDSSAPVELPYESLLLFDPSVVPATVPPGVSVETVLFRLAAAEDVPAFRKLAADLGEWVTTSRIIVRWDDIVFDGESFAYGVSPWVAHNEVEKDDLLAAAWVRFHDRLLGQHRRHPWPPWMLGDDLVSAWLGMSGIEPPEQLQATSPDTAPATAQQVARGKELAAALDVVLETRKATIDVRTALAEAEEAKQELFELKGHVYGLERTLGFRNKAMKTRENRIRELRGQLQRLTTAHERIRDSRTYAVSRVIFHAAQVRNPKTVARKVARRIRKR</sequence>
<organism evidence="2 3">
    <name type="scientific">Kribbella jiaozuonensis</name>
    <dbReference type="NCBI Taxonomy" id="2575441"/>
    <lineage>
        <taxon>Bacteria</taxon>
        <taxon>Bacillati</taxon>
        <taxon>Actinomycetota</taxon>
        <taxon>Actinomycetes</taxon>
        <taxon>Propionibacteriales</taxon>
        <taxon>Kribbellaceae</taxon>
        <taxon>Kribbella</taxon>
    </lineage>
</organism>
<evidence type="ECO:0008006" key="4">
    <source>
        <dbReference type="Google" id="ProtNLM"/>
    </source>
</evidence>
<feature type="coiled-coil region" evidence="1">
    <location>
        <begin position="471"/>
        <end position="533"/>
    </location>
</feature>
<reference evidence="2 3" key="1">
    <citation type="submission" date="2019-04" db="EMBL/GenBank/DDBJ databases">
        <title>Kribbella sp. NEAU-THZ 27 nov., a novel actinomycete isolated from soil.</title>
        <authorList>
            <person name="Duan L."/>
        </authorList>
    </citation>
    <scope>NUCLEOTIDE SEQUENCE [LARGE SCALE GENOMIC DNA]</scope>
    <source>
        <strain evidence="3">NEAU-THZ27</strain>
    </source>
</reference>
<comment type="caution">
    <text evidence="2">The sequence shown here is derived from an EMBL/GenBank/DDBJ whole genome shotgun (WGS) entry which is preliminary data.</text>
</comment>
<dbReference type="RefSeq" id="WP_137252147.1">
    <property type="nucleotide sequence ID" value="NZ_JBHSPQ010000004.1"/>
</dbReference>
<evidence type="ECO:0000313" key="3">
    <source>
        <dbReference type="Proteomes" id="UP000305836"/>
    </source>
</evidence>
<dbReference type="EMBL" id="SZPZ01000001">
    <property type="protein sequence ID" value="TKK81434.1"/>
    <property type="molecule type" value="Genomic_DNA"/>
</dbReference>
<protein>
    <recommendedName>
        <fullName evidence="4">Class I SAM-dependent methyltransferase</fullName>
    </recommendedName>
</protein>
<dbReference type="OrthoDB" id="3278611at2"/>
<name>A0A4U3M106_9ACTN</name>
<evidence type="ECO:0000313" key="2">
    <source>
        <dbReference type="EMBL" id="TKK81434.1"/>
    </source>
</evidence>
<accession>A0A4U3M106</accession>
<keyword evidence="3" id="KW-1185">Reference proteome</keyword>
<evidence type="ECO:0000256" key="1">
    <source>
        <dbReference type="SAM" id="Coils"/>
    </source>
</evidence>
<gene>
    <name evidence="2" type="ORF">FDA38_00810</name>
</gene>